<keyword evidence="4" id="KW-1185">Reference proteome</keyword>
<dbReference type="RefSeq" id="XP_007786474.1">
    <property type="nucleotide sequence ID" value="XM_007788284.1"/>
</dbReference>
<dbReference type="PANTHER" id="PTHR28125:SF3">
    <property type="entry name" value="TRANSCRIPTION REGULATOR RUA1 C-TERMINAL DOMAIN-CONTAINING PROTEIN"/>
    <property type="match status" value="1"/>
</dbReference>
<dbReference type="PANTHER" id="PTHR28125">
    <property type="entry name" value="MEIOTIC EXPRESSION UP-REGULATED PROTEIN 26"/>
    <property type="match status" value="1"/>
</dbReference>
<feature type="compositionally biased region" description="Polar residues" evidence="1">
    <location>
        <begin position="190"/>
        <end position="205"/>
    </location>
</feature>
<evidence type="ECO:0000313" key="4">
    <source>
        <dbReference type="Proteomes" id="UP000019373"/>
    </source>
</evidence>
<evidence type="ECO:0000259" key="2">
    <source>
        <dbReference type="Pfam" id="PF14616"/>
    </source>
</evidence>
<sequence length="604" mass="65996">MNDTRGWATHDGMNNSSLCSLTGKRFQQQWSTSTDTTLESQIAQASNNYAISDSSFTQQLNNTDISPQSDNSSLQSWPSAVQNFTTHSASFPGAFSTASYPTTTAWTSAGIPALNNYASNPSVENFMGSSFPKFDNLGLHNQKPLENTIDFGDFNTDFSAFESDGTGSDGHTIINLGQFPTSLDDPINLQTTPFPRRQSASSFVSSAGPMNDPPDASSFPETTSHTSDYTPQGSLNMSSTPLSPVMSPRCTPQEMVRASSRTRATPSPRPSIRSNAYSIDAMRHNRSSTGSFTSSPAKRSSPYGYPAAESYFTQMPVQSQVSTQSMVSNVLPSSNLNPTISYAFGGIPRFHQPSMPPSSFDPASRIETVPYMLSNGTFRTLQSNAGPGGHAHDHFCDHADPPDLFGPLSEEQLVPPLEDMKPDDPDLTPHEQELRFEGDLYTPRFVRGHGNRREGWCGICKPGRWLVLKNSAYWYDKSFTHGISAASGQAFEGPRETRRMDGNADVWEGLCGSCGEWIALVSSKKKGTTWFRHAYKCHTHSKVKDAPKRRREGNTNQRPTTMNPMTIPGPTPGSIISASTSNPMHNMSGRIETVTPLRPLSTMV</sequence>
<proteinExistence type="predicted"/>
<organism evidence="3 4">
    <name type="scientific">Endocarpon pusillum (strain Z07020 / HMAS-L-300199)</name>
    <name type="common">Lichen-forming fungus</name>
    <dbReference type="NCBI Taxonomy" id="1263415"/>
    <lineage>
        <taxon>Eukaryota</taxon>
        <taxon>Fungi</taxon>
        <taxon>Dikarya</taxon>
        <taxon>Ascomycota</taxon>
        <taxon>Pezizomycotina</taxon>
        <taxon>Eurotiomycetes</taxon>
        <taxon>Chaetothyriomycetidae</taxon>
        <taxon>Verrucariales</taxon>
        <taxon>Verrucariaceae</taxon>
        <taxon>Endocarpon</taxon>
    </lineage>
</organism>
<reference evidence="4" key="1">
    <citation type="journal article" date="2014" name="BMC Genomics">
        <title>Genome characteristics reveal the impact of lichenization on lichen-forming fungus Endocarpon pusillum Hedwig (Verrucariales, Ascomycota).</title>
        <authorList>
            <person name="Wang Y.-Y."/>
            <person name="Liu B."/>
            <person name="Zhang X.-Y."/>
            <person name="Zhou Q.-M."/>
            <person name="Zhang T."/>
            <person name="Li H."/>
            <person name="Yu Y.-F."/>
            <person name="Zhang X.-L."/>
            <person name="Hao X.-Y."/>
            <person name="Wang M."/>
            <person name="Wang L."/>
            <person name="Wei J.-C."/>
        </authorList>
    </citation>
    <scope>NUCLEOTIDE SEQUENCE [LARGE SCALE GENOMIC DNA]</scope>
    <source>
        <strain evidence="4">Z07020 / HMAS-L-300199</strain>
    </source>
</reference>
<feature type="compositionally biased region" description="Basic residues" evidence="1">
    <location>
        <begin position="541"/>
        <end position="551"/>
    </location>
</feature>
<accession>U1GEZ0</accession>
<dbReference type="EMBL" id="KE720776">
    <property type="protein sequence ID" value="ERF76192.1"/>
    <property type="molecule type" value="Genomic_DNA"/>
</dbReference>
<feature type="compositionally biased region" description="Polar residues" evidence="1">
    <location>
        <begin position="219"/>
        <end position="242"/>
    </location>
</feature>
<dbReference type="eggNOG" id="ENOG502R0SR">
    <property type="taxonomic scope" value="Eukaryota"/>
</dbReference>
<dbReference type="GeneID" id="19242276"/>
<dbReference type="OrthoDB" id="5595379at2759"/>
<feature type="compositionally biased region" description="Polar residues" evidence="1">
    <location>
        <begin position="554"/>
        <end position="564"/>
    </location>
</feature>
<gene>
    <name evidence="3" type="ORF">EPUS_07392</name>
</gene>
<feature type="domain" description="Transcription regulator Rua1 C-terminal" evidence="2">
    <location>
        <begin position="438"/>
        <end position="538"/>
    </location>
</feature>
<feature type="region of interest" description="Disordered" evidence="1">
    <location>
        <begin position="190"/>
        <end position="249"/>
    </location>
</feature>
<dbReference type="Pfam" id="PF14616">
    <property type="entry name" value="Rua1_C"/>
    <property type="match status" value="1"/>
</dbReference>
<feature type="region of interest" description="Disordered" evidence="1">
    <location>
        <begin position="541"/>
        <end position="570"/>
    </location>
</feature>
<dbReference type="InterPro" id="IPR028012">
    <property type="entry name" value="Rua1_C"/>
</dbReference>
<protein>
    <recommendedName>
        <fullName evidence="2">Transcription regulator Rua1 C-terminal domain-containing protein</fullName>
    </recommendedName>
</protein>
<dbReference type="Proteomes" id="UP000019373">
    <property type="component" value="Unassembled WGS sequence"/>
</dbReference>
<evidence type="ECO:0000256" key="1">
    <source>
        <dbReference type="SAM" id="MobiDB-lite"/>
    </source>
</evidence>
<name>U1GEZ0_ENDPU</name>
<dbReference type="HOGENOM" id="CLU_018826_1_0_1"/>
<dbReference type="AlphaFoldDB" id="U1GEZ0"/>
<evidence type="ECO:0000313" key="3">
    <source>
        <dbReference type="EMBL" id="ERF76192.1"/>
    </source>
</evidence>